<organism evidence="11 12">
    <name type="scientific">Diploptera punctata</name>
    <name type="common">Pacific beetle cockroach</name>
    <dbReference type="NCBI Taxonomy" id="6984"/>
    <lineage>
        <taxon>Eukaryota</taxon>
        <taxon>Metazoa</taxon>
        <taxon>Ecdysozoa</taxon>
        <taxon>Arthropoda</taxon>
        <taxon>Hexapoda</taxon>
        <taxon>Insecta</taxon>
        <taxon>Pterygota</taxon>
        <taxon>Neoptera</taxon>
        <taxon>Polyneoptera</taxon>
        <taxon>Dictyoptera</taxon>
        <taxon>Blattodea</taxon>
        <taxon>Blaberoidea</taxon>
        <taxon>Blaberidae</taxon>
        <taxon>Diplopterinae</taxon>
        <taxon>Diploptera</taxon>
    </lineage>
</organism>
<protein>
    <recommendedName>
        <fullName evidence="10">Ionotropic glutamate receptor C-terminal domain-containing protein</fullName>
    </recommendedName>
</protein>
<reference evidence="11" key="1">
    <citation type="journal article" date="2023" name="IScience">
        <title>Live-bearing cockroach genome reveals convergent evolutionary mechanisms linked to viviparity in insects and beyond.</title>
        <authorList>
            <person name="Fouks B."/>
            <person name="Harrison M.C."/>
            <person name="Mikhailova A.A."/>
            <person name="Marchal E."/>
            <person name="English S."/>
            <person name="Carruthers M."/>
            <person name="Jennings E.C."/>
            <person name="Chiamaka E.L."/>
            <person name="Frigard R.A."/>
            <person name="Pippel M."/>
            <person name="Attardo G.M."/>
            <person name="Benoit J.B."/>
            <person name="Bornberg-Bauer E."/>
            <person name="Tobe S.S."/>
        </authorList>
    </citation>
    <scope>NUCLEOTIDE SEQUENCE</scope>
    <source>
        <strain evidence="11">Stay&amp;Tobe</strain>
    </source>
</reference>
<evidence type="ECO:0000313" key="11">
    <source>
        <dbReference type="EMBL" id="KAJ9591143.1"/>
    </source>
</evidence>
<dbReference type="Pfam" id="PF00060">
    <property type="entry name" value="Lig_chan"/>
    <property type="match status" value="1"/>
</dbReference>
<dbReference type="Proteomes" id="UP001233999">
    <property type="component" value="Unassembled WGS sequence"/>
</dbReference>
<feature type="transmembrane region" description="Helical" evidence="9">
    <location>
        <begin position="271"/>
        <end position="291"/>
    </location>
</feature>
<dbReference type="PANTHER" id="PTHR42643">
    <property type="entry name" value="IONOTROPIC RECEPTOR 20A-RELATED"/>
    <property type="match status" value="1"/>
</dbReference>
<evidence type="ECO:0000256" key="5">
    <source>
        <dbReference type="ARBA" id="ARBA00022989"/>
    </source>
</evidence>
<keyword evidence="6 9" id="KW-0472">Membrane</keyword>
<keyword evidence="7" id="KW-0675">Receptor</keyword>
<comment type="caution">
    <text evidence="11">The sequence shown here is derived from an EMBL/GenBank/DDBJ whole genome shotgun (WGS) entry which is preliminary data.</text>
</comment>
<evidence type="ECO:0000313" key="12">
    <source>
        <dbReference type="Proteomes" id="UP001233999"/>
    </source>
</evidence>
<proteinExistence type="inferred from homology"/>
<feature type="domain" description="Ionotropic glutamate receptor C-terminal" evidence="10">
    <location>
        <begin position="270"/>
        <end position="511"/>
    </location>
</feature>
<evidence type="ECO:0000256" key="4">
    <source>
        <dbReference type="ARBA" id="ARBA00022692"/>
    </source>
</evidence>
<dbReference type="Gene3D" id="1.10.287.70">
    <property type="match status" value="1"/>
</dbReference>
<keyword evidence="8" id="KW-0325">Glycoprotein</keyword>
<keyword evidence="12" id="KW-1185">Reference proteome</keyword>
<sequence length="555" mass="63629">MLCSFTREFGSLDGLDPQLDLVDGTAIGYRNFLHQMCSYLHYRYISLLISENKAFDSLHFWVLLPLKKNDLQLGSKKIYNLLASLYIPINSHVTVAETGKANHEILLKDVCKFGPEQKLTMTSSAHQKNAARLKRNNYGGISIKSAALVFEGTWDTFLDITYRHQNTESKFHFVLMSYISEMLNFTFTYYLHTKYTWGYPSNGSDCFNGIIGTLQENCGDCEISTTGLMWKTERMERVDYVTDTNKFLGAFVFLKPSLSEVSIIYELPFSLTVWITFSVTMAILTIILVFVRQTENHLQSKNEISEPVFWSDAILDTIGIICQQVPENIINRHTAARIIFMFLLLLSVFLVTSYSAIIVSLLQTTSSSINSLEDLINSPLRLSIVDVLANEVTDPTVEKLFKEKLYNQPVSEAFTSEEVGMEKIRKGLFAFHGLFGANKIISDTYEEHEKCRFKQIPMFMANHIGFPIKKGSPYTEHIRQSVQWLRETGIMDREVKRWYYQKPQCISGVQNFVSVGIQDFYPTMVILSYGILFSIAMLVLETIYCKYHNRITISK</sequence>
<reference evidence="11" key="2">
    <citation type="submission" date="2023-05" db="EMBL/GenBank/DDBJ databases">
        <authorList>
            <person name="Fouks B."/>
        </authorList>
    </citation>
    <scope>NUCLEOTIDE SEQUENCE</scope>
    <source>
        <strain evidence="11">Stay&amp;Tobe</strain>
        <tissue evidence="11">Testes</tissue>
    </source>
</reference>
<dbReference type="InterPro" id="IPR001320">
    <property type="entry name" value="Iontro_rcpt_C"/>
</dbReference>
<dbReference type="GO" id="GO:0050906">
    <property type="term" value="P:detection of stimulus involved in sensory perception"/>
    <property type="evidence" value="ECO:0007669"/>
    <property type="project" value="UniProtKB-ARBA"/>
</dbReference>
<evidence type="ECO:0000256" key="6">
    <source>
        <dbReference type="ARBA" id="ARBA00023136"/>
    </source>
</evidence>
<evidence type="ECO:0000256" key="3">
    <source>
        <dbReference type="ARBA" id="ARBA00022475"/>
    </source>
</evidence>
<evidence type="ECO:0000259" key="10">
    <source>
        <dbReference type="Pfam" id="PF00060"/>
    </source>
</evidence>
<keyword evidence="3" id="KW-1003">Cell membrane</keyword>
<evidence type="ECO:0000256" key="7">
    <source>
        <dbReference type="ARBA" id="ARBA00023170"/>
    </source>
</evidence>
<evidence type="ECO:0000256" key="2">
    <source>
        <dbReference type="ARBA" id="ARBA00008685"/>
    </source>
</evidence>
<dbReference type="Gene3D" id="3.40.190.10">
    <property type="entry name" value="Periplasmic binding protein-like II"/>
    <property type="match status" value="1"/>
</dbReference>
<comment type="similarity">
    <text evidence="2">Belongs to the glutamate-gated ion channel (TC 1.A.10.1) family.</text>
</comment>
<feature type="transmembrane region" description="Helical" evidence="9">
    <location>
        <begin position="338"/>
        <end position="362"/>
    </location>
</feature>
<dbReference type="GO" id="GO:0015276">
    <property type="term" value="F:ligand-gated monoatomic ion channel activity"/>
    <property type="evidence" value="ECO:0007669"/>
    <property type="project" value="InterPro"/>
</dbReference>
<dbReference type="AlphaFoldDB" id="A0AAD8A474"/>
<comment type="subcellular location">
    <subcellularLocation>
        <location evidence="1">Cell membrane</location>
        <topology evidence="1">Multi-pass membrane protein</topology>
    </subcellularLocation>
</comment>
<evidence type="ECO:0000256" key="1">
    <source>
        <dbReference type="ARBA" id="ARBA00004651"/>
    </source>
</evidence>
<dbReference type="InterPro" id="IPR052192">
    <property type="entry name" value="Insect_Ionotropic_Sensory_Rcpt"/>
</dbReference>
<accession>A0AAD8A474</accession>
<dbReference type="PANTHER" id="PTHR42643:SF33">
    <property type="entry name" value="GLUTAMATE RECEPTOR 2-LIKE PROTEIN"/>
    <property type="match status" value="1"/>
</dbReference>
<evidence type="ECO:0000256" key="9">
    <source>
        <dbReference type="SAM" id="Phobius"/>
    </source>
</evidence>
<keyword evidence="4 9" id="KW-0812">Transmembrane</keyword>
<feature type="transmembrane region" description="Helical" evidence="9">
    <location>
        <begin position="520"/>
        <end position="540"/>
    </location>
</feature>
<keyword evidence="5 9" id="KW-1133">Transmembrane helix</keyword>
<name>A0AAD8A474_DIPPU</name>
<evidence type="ECO:0000256" key="8">
    <source>
        <dbReference type="ARBA" id="ARBA00023180"/>
    </source>
</evidence>
<gene>
    <name evidence="11" type="ORF">L9F63_002298</name>
</gene>
<dbReference type="GO" id="GO:0005886">
    <property type="term" value="C:plasma membrane"/>
    <property type="evidence" value="ECO:0007669"/>
    <property type="project" value="UniProtKB-SubCell"/>
</dbReference>
<dbReference type="SUPFAM" id="SSF53850">
    <property type="entry name" value="Periplasmic binding protein-like II"/>
    <property type="match status" value="1"/>
</dbReference>
<dbReference type="EMBL" id="JASPKZ010003884">
    <property type="protein sequence ID" value="KAJ9591143.1"/>
    <property type="molecule type" value="Genomic_DNA"/>
</dbReference>